<accession>A0A1F5ZLJ5</accession>
<organism evidence="7 8">
    <name type="scientific">Candidatus Gottesmanbacteria bacterium RIFCSPHIGHO2_02_FULL_39_11</name>
    <dbReference type="NCBI Taxonomy" id="1798382"/>
    <lineage>
        <taxon>Bacteria</taxon>
        <taxon>Candidatus Gottesmaniibacteriota</taxon>
    </lineage>
</organism>
<dbReference type="InterPro" id="IPR036046">
    <property type="entry name" value="Acylphosphatase-like_dom_sf"/>
</dbReference>
<proteinExistence type="inferred from homology"/>
<keyword evidence="4" id="KW-0378">Hydrolase</keyword>
<dbReference type="Pfam" id="PF00708">
    <property type="entry name" value="Acylphosphatase"/>
    <property type="match status" value="1"/>
</dbReference>
<evidence type="ECO:0000256" key="2">
    <source>
        <dbReference type="ARBA" id="ARBA00012150"/>
    </source>
</evidence>
<gene>
    <name evidence="7" type="ORF">A3D77_00595</name>
</gene>
<dbReference type="EMBL" id="MFJL01000039">
    <property type="protein sequence ID" value="OGG13205.1"/>
    <property type="molecule type" value="Genomic_DNA"/>
</dbReference>
<sequence>MTIHLFITGDVTGVGYRTWMKQEADSLGVFGWVRNKDRGVVEAVIQADADKLEKIIDLCKKGPETSWVKNVAVNSVSTSKIYSEFTILI</sequence>
<dbReference type="InterPro" id="IPR020456">
    <property type="entry name" value="Acylphosphatase"/>
</dbReference>
<comment type="caution">
    <text evidence="7">The sequence shown here is derived from an EMBL/GenBank/DDBJ whole genome shotgun (WGS) entry which is preliminary data.</text>
</comment>
<feature type="active site" evidence="4">
    <location>
        <position position="17"/>
    </location>
</feature>
<protein>
    <recommendedName>
        <fullName evidence="2 4">acylphosphatase</fullName>
        <ecNumber evidence="2 4">3.6.1.7</ecNumber>
    </recommendedName>
</protein>
<dbReference type="Proteomes" id="UP000176923">
    <property type="component" value="Unassembled WGS sequence"/>
</dbReference>
<dbReference type="PROSITE" id="PS51160">
    <property type="entry name" value="ACYLPHOSPHATASE_3"/>
    <property type="match status" value="1"/>
</dbReference>
<dbReference type="SUPFAM" id="SSF54975">
    <property type="entry name" value="Acylphosphatase/BLUF domain-like"/>
    <property type="match status" value="1"/>
</dbReference>
<reference evidence="7 8" key="1">
    <citation type="journal article" date="2016" name="Nat. Commun.">
        <title>Thousands of microbial genomes shed light on interconnected biogeochemical processes in an aquifer system.</title>
        <authorList>
            <person name="Anantharaman K."/>
            <person name="Brown C.T."/>
            <person name="Hug L.A."/>
            <person name="Sharon I."/>
            <person name="Castelle C.J."/>
            <person name="Probst A.J."/>
            <person name="Thomas B.C."/>
            <person name="Singh A."/>
            <person name="Wilkins M.J."/>
            <person name="Karaoz U."/>
            <person name="Brodie E.L."/>
            <person name="Williams K.H."/>
            <person name="Hubbard S.S."/>
            <person name="Banfield J.F."/>
        </authorList>
    </citation>
    <scope>NUCLEOTIDE SEQUENCE [LARGE SCALE GENOMIC DNA]</scope>
</reference>
<evidence type="ECO:0000256" key="5">
    <source>
        <dbReference type="RuleBase" id="RU004168"/>
    </source>
</evidence>
<dbReference type="STRING" id="1798382.A3D77_00595"/>
<dbReference type="InterPro" id="IPR001792">
    <property type="entry name" value="Acylphosphatase-like_dom"/>
</dbReference>
<dbReference type="Gene3D" id="3.30.70.100">
    <property type="match status" value="1"/>
</dbReference>
<evidence type="ECO:0000256" key="4">
    <source>
        <dbReference type="PROSITE-ProRule" id="PRU00520"/>
    </source>
</evidence>
<evidence type="ECO:0000313" key="8">
    <source>
        <dbReference type="Proteomes" id="UP000176923"/>
    </source>
</evidence>
<evidence type="ECO:0000313" key="7">
    <source>
        <dbReference type="EMBL" id="OGG13205.1"/>
    </source>
</evidence>
<name>A0A1F5ZLJ5_9BACT</name>
<dbReference type="PANTHER" id="PTHR47268:SF4">
    <property type="entry name" value="ACYLPHOSPHATASE"/>
    <property type="match status" value="1"/>
</dbReference>
<dbReference type="EC" id="3.6.1.7" evidence="2 4"/>
<comment type="catalytic activity">
    <reaction evidence="3 4">
        <text>an acyl phosphate + H2O = a carboxylate + phosphate + H(+)</text>
        <dbReference type="Rhea" id="RHEA:14965"/>
        <dbReference type="ChEBI" id="CHEBI:15377"/>
        <dbReference type="ChEBI" id="CHEBI:15378"/>
        <dbReference type="ChEBI" id="CHEBI:29067"/>
        <dbReference type="ChEBI" id="CHEBI:43474"/>
        <dbReference type="ChEBI" id="CHEBI:59918"/>
        <dbReference type="EC" id="3.6.1.7"/>
    </reaction>
</comment>
<dbReference type="PRINTS" id="PR00112">
    <property type="entry name" value="ACYLPHPHTASE"/>
</dbReference>
<dbReference type="AlphaFoldDB" id="A0A1F5ZLJ5"/>
<comment type="similarity">
    <text evidence="1 5">Belongs to the acylphosphatase family.</text>
</comment>
<dbReference type="GO" id="GO:0003998">
    <property type="term" value="F:acylphosphatase activity"/>
    <property type="evidence" value="ECO:0007669"/>
    <property type="project" value="UniProtKB-EC"/>
</dbReference>
<evidence type="ECO:0000259" key="6">
    <source>
        <dbReference type="PROSITE" id="PS51160"/>
    </source>
</evidence>
<feature type="domain" description="Acylphosphatase-like" evidence="6">
    <location>
        <begin position="2"/>
        <end position="89"/>
    </location>
</feature>
<dbReference type="PANTHER" id="PTHR47268">
    <property type="entry name" value="ACYLPHOSPHATASE"/>
    <property type="match status" value="1"/>
</dbReference>
<feature type="active site" evidence="4">
    <location>
        <position position="35"/>
    </location>
</feature>
<evidence type="ECO:0000256" key="3">
    <source>
        <dbReference type="ARBA" id="ARBA00047645"/>
    </source>
</evidence>
<evidence type="ECO:0000256" key="1">
    <source>
        <dbReference type="ARBA" id="ARBA00005614"/>
    </source>
</evidence>